<dbReference type="PANTHER" id="PTHR33048:SF93">
    <property type="entry name" value="INTEGRAL MEMBRANE PROTEIN"/>
    <property type="match status" value="1"/>
</dbReference>
<accession>A0A135SQT3</accession>
<comment type="subcellular location">
    <subcellularLocation>
        <location evidence="1">Membrane</location>
        <topology evidence="1">Multi-pass membrane protein</topology>
    </subcellularLocation>
</comment>
<evidence type="ECO:0000313" key="10">
    <source>
        <dbReference type="Proteomes" id="UP000070121"/>
    </source>
</evidence>
<evidence type="ECO:0000256" key="6">
    <source>
        <dbReference type="SAM" id="MobiDB-lite"/>
    </source>
</evidence>
<feature type="transmembrane region" description="Helical" evidence="7">
    <location>
        <begin position="189"/>
        <end position="212"/>
    </location>
</feature>
<keyword evidence="10" id="KW-1185">Reference proteome</keyword>
<reference evidence="9 10" key="1">
    <citation type="submission" date="2014-02" db="EMBL/GenBank/DDBJ databases">
        <title>The genome sequence of Colletotrichum salicis CBS 607.94.</title>
        <authorList>
            <person name="Baroncelli R."/>
            <person name="Thon M.R."/>
        </authorList>
    </citation>
    <scope>NUCLEOTIDE SEQUENCE [LARGE SCALE GENOMIC DNA]</scope>
    <source>
        <strain evidence="9 10">CBS 607.94</strain>
    </source>
</reference>
<keyword evidence="4 7" id="KW-0472">Membrane</keyword>
<evidence type="ECO:0000256" key="2">
    <source>
        <dbReference type="ARBA" id="ARBA00022692"/>
    </source>
</evidence>
<feature type="transmembrane region" description="Helical" evidence="7">
    <location>
        <begin position="12"/>
        <end position="31"/>
    </location>
</feature>
<evidence type="ECO:0000256" key="1">
    <source>
        <dbReference type="ARBA" id="ARBA00004141"/>
    </source>
</evidence>
<proteinExistence type="inferred from homology"/>
<dbReference type="Pfam" id="PF20684">
    <property type="entry name" value="Fung_rhodopsin"/>
    <property type="match status" value="1"/>
</dbReference>
<dbReference type="EMBL" id="JFFI01002290">
    <property type="protein sequence ID" value="KXH38280.1"/>
    <property type="molecule type" value="Genomic_DNA"/>
</dbReference>
<dbReference type="GO" id="GO:0016020">
    <property type="term" value="C:membrane"/>
    <property type="evidence" value="ECO:0007669"/>
    <property type="project" value="UniProtKB-SubCell"/>
</dbReference>
<protein>
    <recommendedName>
        <fullName evidence="8">Rhodopsin domain-containing protein</fullName>
    </recommendedName>
</protein>
<feature type="transmembrane region" description="Helical" evidence="7">
    <location>
        <begin position="120"/>
        <end position="138"/>
    </location>
</feature>
<organism evidence="9 10">
    <name type="scientific">Colletotrichum salicis</name>
    <dbReference type="NCBI Taxonomy" id="1209931"/>
    <lineage>
        <taxon>Eukaryota</taxon>
        <taxon>Fungi</taxon>
        <taxon>Dikarya</taxon>
        <taxon>Ascomycota</taxon>
        <taxon>Pezizomycotina</taxon>
        <taxon>Sordariomycetes</taxon>
        <taxon>Hypocreomycetidae</taxon>
        <taxon>Glomerellales</taxon>
        <taxon>Glomerellaceae</taxon>
        <taxon>Colletotrichum</taxon>
        <taxon>Colletotrichum acutatum species complex</taxon>
    </lineage>
</organism>
<comment type="caution">
    <text evidence="9">The sequence shown here is derived from an EMBL/GenBank/DDBJ whole genome shotgun (WGS) entry which is preliminary data.</text>
</comment>
<feature type="transmembrane region" description="Helical" evidence="7">
    <location>
        <begin position="69"/>
        <end position="91"/>
    </location>
</feature>
<dbReference type="AlphaFoldDB" id="A0A135SQT3"/>
<feature type="transmembrane region" description="Helical" evidence="7">
    <location>
        <begin position="150"/>
        <end position="169"/>
    </location>
</feature>
<evidence type="ECO:0000256" key="7">
    <source>
        <dbReference type="SAM" id="Phobius"/>
    </source>
</evidence>
<dbReference type="InterPro" id="IPR052337">
    <property type="entry name" value="SAT4-like"/>
</dbReference>
<evidence type="ECO:0000313" key="9">
    <source>
        <dbReference type="EMBL" id="KXH38280.1"/>
    </source>
</evidence>
<dbReference type="Proteomes" id="UP000070121">
    <property type="component" value="Unassembled WGS sequence"/>
</dbReference>
<sequence length="342" mass="37143">MIGPGGDAPMALAVLWGLTGLALFFVLLRLYTRLVILQAYGVDDHFFNLAFASLALFLLRLVNTRLHQILVVAPVIILFLIALASLLVFWFSCTPINFLWDRLIPDGSCPIDPGPISTAAGAWSVVVDFWCAITPWALLWNIQMPKREKLLINMSMSLGVIAGACGILRALELKNLSSVNFTKDTVALIVWHAAELAVTLVCIGIPVCRPLFKGWLSKWTSRNDSRPGPYTRDMTGSNLGFGLKTIGGTDYTVRVGLKTPDLDLGSLAGRSGEGRRGSGTRSAGKGFGDNDSVDSILGPDDRRGQARNADVERYSSDEGKGGKQNIHVWVKSEVVIKSTARD</sequence>
<evidence type="ECO:0000256" key="4">
    <source>
        <dbReference type="ARBA" id="ARBA00023136"/>
    </source>
</evidence>
<feature type="transmembrane region" description="Helical" evidence="7">
    <location>
        <begin position="46"/>
        <end position="62"/>
    </location>
</feature>
<name>A0A135SQT3_9PEZI</name>
<dbReference type="InterPro" id="IPR049326">
    <property type="entry name" value="Rhodopsin_dom_fungi"/>
</dbReference>
<evidence type="ECO:0000256" key="5">
    <source>
        <dbReference type="ARBA" id="ARBA00038359"/>
    </source>
</evidence>
<feature type="domain" description="Rhodopsin" evidence="8">
    <location>
        <begin position="50"/>
        <end position="213"/>
    </location>
</feature>
<dbReference type="PANTHER" id="PTHR33048">
    <property type="entry name" value="PTH11-LIKE INTEGRAL MEMBRANE PROTEIN (AFU_ORTHOLOGUE AFUA_5G11245)"/>
    <property type="match status" value="1"/>
</dbReference>
<keyword evidence="2 7" id="KW-0812">Transmembrane</keyword>
<feature type="compositionally biased region" description="Basic and acidic residues" evidence="6">
    <location>
        <begin position="299"/>
        <end position="321"/>
    </location>
</feature>
<evidence type="ECO:0000259" key="8">
    <source>
        <dbReference type="Pfam" id="PF20684"/>
    </source>
</evidence>
<dbReference type="OrthoDB" id="3923077at2759"/>
<evidence type="ECO:0000256" key="3">
    <source>
        <dbReference type="ARBA" id="ARBA00022989"/>
    </source>
</evidence>
<keyword evidence="3 7" id="KW-1133">Transmembrane helix</keyword>
<feature type="region of interest" description="Disordered" evidence="6">
    <location>
        <begin position="266"/>
        <end position="325"/>
    </location>
</feature>
<gene>
    <name evidence="9" type="ORF">CSAL01_00156</name>
</gene>
<comment type="similarity">
    <text evidence="5">Belongs to the SAT4 family.</text>
</comment>